<proteinExistence type="predicted"/>
<dbReference type="EMBL" id="JADGJH010000128">
    <property type="protein sequence ID" value="KAJ3136781.1"/>
    <property type="molecule type" value="Genomic_DNA"/>
</dbReference>
<dbReference type="Gene3D" id="3.50.4.10">
    <property type="entry name" value="Hepatocyte Growth Factor"/>
    <property type="match status" value="1"/>
</dbReference>
<dbReference type="AlphaFoldDB" id="A0AAD5TDK2"/>
<dbReference type="PANTHER" id="PTHR36195">
    <property type="entry name" value="DOMAIN PROTEIN, PUTATIVE (AFU_ORTHOLOGUE AFUA_5G01990)-RELATED-RELATED"/>
    <property type="match status" value="1"/>
</dbReference>
<gene>
    <name evidence="1" type="ORF">HK100_001285</name>
</gene>
<comment type="caution">
    <text evidence="1">The sequence shown here is derived from an EMBL/GenBank/DDBJ whole genome shotgun (WGS) entry which is preliminary data.</text>
</comment>
<evidence type="ECO:0000313" key="1">
    <source>
        <dbReference type="EMBL" id="KAJ3136781.1"/>
    </source>
</evidence>
<dbReference type="InterPro" id="IPR006771">
    <property type="entry name" value="CetA-like"/>
</dbReference>
<name>A0AAD5TDK2_9FUNG</name>
<accession>A0AAD5TDK2</accession>
<organism evidence="1 2">
    <name type="scientific">Physocladia obscura</name>
    <dbReference type="NCBI Taxonomy" id="109957"/>
    <lineage>
        <taxon>Eukaryota</taxon>
        <taxon>Fungi</taxon>
        <taxon>Fungi incertae sedis</taxon>
        <taxon>Chytridiomycota</taxon>
        <taxon>Chytridiomycota incertae sedis</taxon>
        <taxon>Chytridiomycetes</taxon>
        <taxon>Chytridiales</taxon>
        <taxon>Chytriomycetaceae</taxon>
        <taxon>Physocladia</taxon>
    </lineage>
</organism>
<evidence type="ECO:0000313" key="2">
    <source>
        <dbReference type="Proteomes" id="UP001211907"/>
    </source>
</evidence>
<evidence type="ECO:0008006" key="3">
    <source>
        <dbReference type="Google" id="ProtNLM"/>
    </source>
</evidence>
<protein>
    <recommendedName>
        <fullName evidence="3">Apple domain-containing protein</fullName>
    </recommendedName>
</protein>
<dbReference type="PANTHER" id="PTHR36195:SF6">
    <property type="entry name" value="SECRETED THAUMATIN-LIKE PROTEIN CALA"/>
    <property type="match status" value="1"/>
</dbReference>
<reference evidence="1" key="1">
    <citation type="submission" date="2020-05" db="EMBL/GenBank/DDBJ databases">
        <title>Phylogenomic resolution of chytrid fungi.</title>
        <authorList>
            <person name="Stajich J.E."/>
            <person name="Amses K."/>
            <person name="Simmons R."/>
            <person name="Seto K."/>
            <person name="Myers J."/>
            <person name="Bonds A."/>
            <person name="Quandt C.A."/>
            <person name="Barry K."/>
            <person name="Liu P."/>
            <person name="Grigoriev I."/>
            <person name="Longcore J.E."/>
            <person name="James T.Y."/>
        </authorList>
    </citation>
    <scope>NUCLEOTIDE SEQUENCE</scope>
    <source>
        <strain evidence="1">JEL0513</strain>
    </source>
</reference>
<keyword evidence="2" id="KW-1185">Reference proteome</keyword>
<dbReference type="Proteomes" id="UP001211907">
    <property type="component" value="Unassembled WGS sequence"/>
</dbReference>
<sequence>MSISFQSGNNGLVEWALGCDWTGGDIANVLDTGANCGLDCVNYSGCSHFTWTEYNGGTCWLKNSGASGPVSLSSTGAMCGYTTGSTSSSGAGTSGLNIHNWCGVDVTVQLSHDGSCNYGPGGSASNCGGDWAIAPNSITNFPWIADSEGTSVKISKSGVSGILQFEYTLSDNLYWDLSDLDGSGPGLVGTPFSGDNVKVSPTGNGSGSGTCVQLKCPAGQLCVDAYQNPDDSDTRACPTNTGVMWLDLCETAADGF</sequence>
<dbReference type="Pfam" id="PF04681">
    <property type="entry name" value="Bys1"/>
    <property type="match status" value="1"/>
</dbReference>